<feature type="compositionally biased region" description="Polar residues" evidence="1">
    <location>
        <begin position="9"/>
        <end position="21"/>
    </location>
</feature>
<accession>A0A2T2NYW1</accession>
<dbReference type="EMBL" id="KZ678131">
    <property type="protein sequence ID" value="PSN70611.1"/>
    <property type="molecule type" value="Genomic_DNA"/>
</dbReference>
<dbReference type="Proteomes" id="UP000240883">
    <property type="component" value="Unassembled WGS sequence"/>
</dbReference>
<evidence type="ECO:0000313" key="2">
    <source>
        <dbReference type="EMBL" id="PSN70611.1"/>
    </source>
</evidence>
<keyword evidence="3" id="KW-1185">Reference proteome</keyword>
<evidence type="ECO:0000256" key="1">
    <source>
        <dbReference type="SAM" id="MobiDB-lite"/>
    </source>
</evidence>
<reference evidence="2 3" key="1">
    <citation type="journal article" date="2018" name="Front. Microbiol.">
        <title>Genome-Wide Analysis of Corynespora cassiicola Leaf Fall Disease Putative Effectors.</title>
        <authorList>
            <person name="Lopez D."/>
            <person name="Ribeiro S."/>
            <person name="Label P."/>
            <person name="Fumanal B."/>
            <person name="Venisse J.S."/>
            <person name="Kohler A."/>
            <person name="de Oliveira R.R."/>
            <person name="Labutti K."/>
            <person name="Lipzen A."/>
            <person name="Lail K."/>
            <person name="Bauer D."/>
            <person name="Ohm R.A."/>
            <person name="Barry K.W."/>
            <person name="Spatafora J."/>
            <person name="Grigoriev I.V."/>
            <person name="Martin F.M."/>
            <person name="Pujade-Renaud V."/>
        </authorList>
    </citation>
    <scope>NUCLEOTIDE SEQUENCE [LARGE SCALE GENOMIC DNA]</scope>
    <source>
        <strain evidence="2 3">Philippines</strain>
    </source>
</reference>
<organism evidence="2 3">
    <name type="scientific">Corynespora cassiicola Philippines</name>
    <dbReference type="NCBI Taxonomy" id="1448308"/>
    <lineage>
        <taxon>Eukaryota</taxon>
        <taxon>Fungi</taxon>
        <taxon>Dikarya</taxon>
        <taxon>Ascomycota</taxon>
        <taxon>Pezizomycotina</taxon>
        <taxon>Dothideomycetes</taxon>
        <taxon>Pleosporomycetidae</taxon>
        <taxon>Pleosporales</taxon>
        <taxon>Corynesporascaceae</taxon>
        <taxon>Corynespora</taxon>
    </lineage>
</organism>
<evidence type="ECO:0000313" key="3">
    <source>
        <dbReference type="Proteomes" id="UP000240883"/>
    </source>
</evidence>
<proteinExistence type="predicted"/>
<sequence>MASPKATLSHGSALNTHITPKSLTPHTLAPSILAYSLTRPLHIITPPKPHPSTDFYTPAFEVINNSNYTSQPKMWTGKRAQVFAPTYRPSLHP</sequence>
<feature type="region of interest" description="Disordered" evidence="1">
    <location>
        <begin position="1"/>
        <end position="21"/>
    </location>
</feature>
<gene>
    <name evidence="2" type="ORF">BS50DRAFT_264837</name>
</gene>
<dbReference type="AlphaFoldDB" id="A0A2T2NYW1"/>
<protein>
    <submittedName>
        <fullName evidence="2">Uncharacterized protein</fullName>
    </submittedName>
</protein>
<name>A0A2T2NYW1_CORCC</name>